<dbReference type="Gene3D" id="3.30.420.40">
    <property type="match status" value="2"/>
</dbReference>
<protein>
    <submittedName>
        <fullName evidence="7">Carbohydrate kinase, FGGY family</fullName>
    </submittedName>
</protein>
<organism evidence="7 8">
    <name type="scientific">Roseobacter litoralis (strain ATCC 49566 / DSM 6996 / JCM 21268 / NBRC 15278 / OCh 149)</name>
    <dbReference type="NCBI Taxonomy" id="391595"/>
    <lineage>
        <taxon>Bacteria</taxon>
        <taxon>Pseudomonadati</taxon>
        <taxon>Pseudomonadota</taxon>
        <taxon>Alphaproteobacteria</taxon>
        <taxon>Rhodobacterales</taxon>
        <taxon>Roseobacteraceae</taxon>
        <taxon>Roseobacter</taxon>
    </lineage>
</organism>
<dbReference type="SUPFAM" id="SSF53067">
    <property type="entry name" value="Actin-like ATPase domain"/>
    <property type="match status" value="2"/>
</dbReference>
<dbReference type="STRING" id="391595.RLO149_c008320"/>
<dbReference type="GO" id="GO:0005975">
    <property type="term" value="P:carbohydrate metabolic process"/>
    <property type="evidence" value="ECO:0007669"/>
    <property type="project" value="InterPro"/>
</dbReference>
<evidence type="ECO:0000259" key="6">
    <source>
        <dbReference type="Pfam" id="PF02782"/>
    </source>
</evidence>
<keyword evidence="2 4" id="KW-0808">Transferase</keyword>
<evidence type="ECO:0000256" key="3">
    <source>
        <dbReference type="ARBA" id="ARBA00022777"/>
    </source>
</evidence>
<dbReference type="PANTHER" id="PTHR43095:SF5">
    <property type="entry name" value="XYLULOSE KINASE"/>
    <property type="match status" value="1"/>
</dbReference>
<dbReference type="eggNOG" id="COG1070">
    <property type="taxonomic scope" value="Bacteria"/>
</dbReference>
<dbReference type="KEGG" id="rli:RLO149_c008320"/>
<feature type="domain" description="Carbohydrate kinase FGGY C-terminal" evidence="6">
    <location>
        <begin position="266"/>
        <end position="459"/>
    </location>
</feature>
<dbReference type="OrthoDB" id="9805576at2"/>
<dbReference type="InterPro" id="IPR043129">
    <property type="entry name" value="ATPase_NBD"/>
</dbReference>
<proteinExistence type="inferred from homology"/>
<dbReference type="HOGENOM" id="CLU_009281_3_1_5"/>
<dbReference type="GO" id="GO:0016301">
    <property type="term" value="F:kinase activity"/>
    <property type="evidence" value="ECO:0007669"/>
    <property type="project" value="UniProtKB-KW"/>
</dbReference>
<dbReference type="GO" id="GO:0016773">
    <property type="term" value="F:phosphotransferase activity, alcohol group as acceptor"/>
    <property type="evidence" value="ECO:0007669"/>
    <property type="project" value="InterPro"/>
</dbReference>
<dbReference type="Proteomes" id="UP000001353">
    <property type="component" value="Chromosome"/>
</dbReference>
<dbReference type="Pfam" id="PF02782">
    <property type="entry name" value="FGGY_C"/>
    <property type="match status" value="1"/>
</dbReference>
<dbReference type="PIRSF" id="PIRSF000538">
    <property type="entry name" value="GlpK"/>
    <property type="match status" value="1"/>
</dbReference>
<accession>F7Z9Q0</accession>
<dbReference type="InterPro" id="IPR000577">
    <property type="entry name" value="Carb_kinase_FGGY"/>
</dbReference>
<dbReference type="AlphaFoldDB" id="F7Z9Q0"/>
<sequence>MTAQARDILIGIDAGTSVIKSVAFLLDGTQIAVASVPNRYTTRADGAAFQCQDTTWADCARTLRDLADKVPDLAARTAALAVTGQGDGTWLVGKDNRPVTDAWLWLDARSAATAASLRTTEPPERFQSTGTGLNACQMGVQLAHMDATMPEVLDAAEVALHCKDWIYLNLTGVRATDPSEANFTFGSFRTRAYSGAVIASLGLTHRRGLLPEIVDGAQQTHGLSAQAAAQTGLLEGTPVALAYVDVACTGLGAGLYTPDAATGCTIVGSTGMHMRATPAADVTLSAEPSGYVMVLPVPGLVAQIQTNMASTLNIDWLLGLGADLIREMGGAVEHADLVARIEGWLARTNPGEVIYHPYISEAGERGPFTDTNARAAFMGLGSKHGFADLLRAVIEGLGYAARDCYDAMGGVPTEVRLTGGAARSAALRKVFSSALGANVRTTAREEAGAAGAAMTAAVAIGAYSDMNACIADWVQPLLGPAEAPDADLAARYSALFPSYRTIRTDAAPVWATLATIKETHHA</sequence>
<keyword evidence="3 4" id="KW-0418">Kinase</keyword>
<keyword evidence="8" id="KW-1185">Reference proteome</keyword>
<dbReference type="Pfam" id="PF00370">
    <property type="entry name" value="FGGY_N"/>
    <property type="match status" value="1"/>
</dbReference>
<dbReference type="PROSITE" id="PS00445">
    <property type="entry name" value="FGGY_KINASES_2"/>
    <property type="match status" value="1"/>
</dbReference>
<dbReference type="InterPro" id="IPR018484">
    <property type="entry name" value="FGGY_N"/>
</dbReference>
<evidence type="ECO:0000259" key="5">
    <source>
        <dbReference type="Pfam" id="PF00370"/>
    </source>
</evidence>
<evidence type="ECO:0000256" key="1">
    <source>
        <dbReference type="ARBA" id="ARBA00009156"/>
    </source>
</evidence>
<dbReference type="EMBL" id="CP002623">
    <property type="protein sequence ID" value="AEI92859.1"/>
    <property type="molecule type" value="Genomic_DNA"/>
</dbReference>
<dbReference type="RefSeq" id="WP_013960799.1">
    <property type="nucleotide sequence ID" value="NC_015730.1"/>
</dbReference>
<evidence type="ECO:0000313" key="8">
    <source>
        <dbReference type="Proteomes" id="UP000001353"/>
    </source>
</evidence>
<dbReference type="InterPro" id="IPR018485">
    <property type="entry name" value="FGGY_C"/>
</dbReference>
<comment type="similarity">
    <text evidence="1 4">Belongs to the FGGY kinase family.</text>
</comment>
<dbReference type="InterPro" id="IPR018483">
    <property type="entry name" value="Carb_kinase_FGGY_CS"/>
</dbReference>
<reference evidence="7 8" key="1">
    <citation type="journal article" date="2011" name="BMC Genomics">
        <title>Comparative genome analysis and genome-guided physiological analysis of Roseobacter litoralis.</title>
        <authorList>
            <person name="Kalhoefer D."/>
            <person name="Thole S."/>
            <person name="Voget S."/>
            <person name="Lehmann R."/>
            <person name="Liesegang H."/>
            <person name="Wollher A."/>
            <person name="Daniel R."/>
            <person name="Simon M."/>
            <person name="Brinkhoff T."/>
        </authorList>
    </citation>
    <scope>NUCLEOTIDE SEQUENCE [LARGE SCALE GENOMIC DNA]</scope>
    <source>
        <strain evidence="8">ATCC 49566 / DSM 6996 / JCM 21268 / NBRC 15278 / OCh 149</strain>
    </source>
</reference>
<evidence type="ECO:0000256" key="2">
    <source>
        <dbReference type="ARBA" id="ARBA00022679"/>
    </source>
</evidence>
<evidence type="ECO:0000256" key="4">
    <source>
        <dbReference type="RuleBase" id="RU003733"/>
    </source>
</evidence>
<evidence type="ECO:0000313" key="7">
    <source>
        <dbReference type="EMBL" id="AEI92859.1"/>
    </source>
</evidence>
<name>F7Z9Q0_ROSLO</name>
<dbReference type="PANTHER" id="PTHR43095">
    <property type="entry name" value="SUGAR KINASE"/>
    <property type="match status" value="1"/>
</dbReference>
<feature type="domain" description="Carbohydrate kinase FGGY N-terminal" evidence="5">
    <location>
        <begin position="9"/>
        <end position="252"/>
    </location>
</feature>
<dbReference type="InterPro" id="IPR050406">
    <property type="entry name" value="FGGY_Carb_Kinase"/>
</dbReference>
<gene>
    <name evidence="7" type="ordered locus">RLO149_c008320</name>
</gene>